<keyword evidence="2" id="KW-0812">Transmembrane</keyword>
<sequence>MDATAVWALLVIGGLVVLGLLGLAALAVRPTERGPAPAQLRAEAEELAAHATAAQVDAGRAAAVAVEARAAVASAEQLRDEAWAAQETAERAYEEAWRAAAEGRAATGGVPIPRPTDPGPAERAAGPDSAGPDSAERERAGQENAGPDSAEREREVSRAALSAYRRGDISVQQLREVWRRTADWDPVQEERERLAERCRIERAAARRVHDRAAAAARRAEQAARVAEVAAQALVDEAAQAAVEAHEALLAATPPTTRRSRSARRKPGV</sequence>
<feature type="compositionally biased region" description="Low complexity" evidence="1">
    <location>
        <begin position="247"/>
        <end position="256"/>
    </location>
</feature>
<evidence type="ECO:0008006" key="5">
    <source>
        <dbReference type="Google" id="ProtNLM"/>
    </source>
</evidence>
<feature type="transmembrane region" description="Helical" evidence="2">
    <location>
        <begin position="6"/>
        <end position="28"/>
    </location>
</feature>
<evidence type="ECO:0000313" key="3">
    <source>
        <dbReference type="EMBL" id="MFC4109189.1"/>
    </source>
</evidence>
<keyword evidence="2" id="KW-0472">Membrane</keyword>
<dbReference type="RefSeq" id="WP_377550290.1">
    <property type="nucleotide sequence ID" value="NZ_JBHSBN010000021.1"/>
</dbReference>
<dbReference type="Proteomes" id="UP001595868">
    <property type="component" value="Unassembled WGS sequence"/>
</dbReference>
<reference evidence="4" key="1">
    <citation type="journal article" date="2019" name="Int. J. Syst. Evol. Microbiol.">
        <title>The Global Catalogue of Microorganisms (GCM) 10K type strain sequencing project: providing services to taxonomists for standard genome sequencing and annotation.</title>
        <authorList>
            <consortium name="The Broad Institute Genomics Platform"/>
            <consortium name="The Broad Institute Genome Sequencing Center for Infectious Disease"/>
            <person name="Wu L."/>
            <person name="Ma J."/>
        </authorList>
    </citation>
    <scope>NUCLEOTIDE SEQUENCE [LARGE SCALE GENOMIC DNA]</scope>
    <source>
        <strain evidence="4">2902at01</strain>
    </source>
</reference>
<accession>A0ABV8KST8</accession>
<keyword evidence="2" id="KW-1133">Transmembrane helix</keyword>
<feature type="region of interest" description="Disordered" evidence="1">
    <location>
        <begin position="100"/>
        <end position="157"/>
    </location>
</feature>
<dbReference type="EMBL" id="JBHSBN010000021">
    <property type="protein sequence ID" value="MFC4109189.1"/>
    <property type="molecule type" value="Genomic_DNA"/>
</dbReference>
<feature type="compositionally biased region" description="Low complexity" evidence="1">
    <location>
        <begin position="100"/>
        <end position="109"/>
    </location>
</feature>
<keyword evidence="4" id="KW-1185">Reference proteome</keyword>
<name>A0ABV8KST8_9ACTN</name>
<evidence type="ECO:0000313" key="4">
    <source>
        <dbReference type="Proteomes" id="UP001595868"/>
    </source>
</evidence>
<proteinExistence type="predicted"/>
<feature type="compositionally biased region" description="Basic residues" evidence="1">
    <location>
        <begin position="257"/>
        <end position="268"/>
    </location>
</feature>
<gene>
    <name evidence="3" type="ORF">ACFOX0_25065</name>
</gene>
<protein>
    <recommendedName>
        <fullName evidence="5">Colicin import membrane protein</fullName>
    </recommendedName>
</protein>
<comment type="caution">
    <text evidence="3">The sequence shown here is derived from an EMBL/GenBank/DDBJ whole genome shotgun (WGS) entry which is preliminary data.</text>
</comment>
<evidence type="ECO:0000256" key="1">
    <source>
        <dbReference type="SAM" id="MobiDB-lite"/>
    </source>
</evidence>
<feature type="region of interest" description="Disordered" evidence="1">
    <location>
        <begin position="247"/>
        <end position="268"/>
    </location>
</feature>
<organism evidence="3 4">
    <name type="scientific">Micromonospora zhanjiangensis</name>
    <dbReference type="NCBI Taxonomy" id="1522057"/>
    <lineage>
        <taxon>Bacteria</taxon>
        <taxon>Bacillati</taxon>
        <taxon>Actinomycetota</taxon>
        <taxon>Actinomycetes</taxon>
        <taxon>Micromonosporales</taxon>
        <taxon>Micromonosporaceae</taxon>
        <taxon>Micromonospora</taxon>
    </lineage>
</organism>
<evidence type="ECO:0000256" key="2">
    <source>
        <dbReference type="SAM" id="Phobius"/>
    </source>
</evidence>